<evidence type="ECO:0000313" key="2">
    <source>
        <dbReference type="EMBL" id="RGP79996.1"/>
    </source>
</evidence>
<reference evidence="2 3" key="1">
    <citation type="journal article" date="2018" name="PLoS Pathog.">
        <title>Evolution of structural diversity of trichothecenes, a family of toxins produced by plant pathogenic and entomopathogenic fungi.</title>
        <authorList>
            <person name="Proctor R.H."/>
            <person name="McCormick S.P."/>
            <person name="Kim H.S."/>
            <person name="Cardoza R.E."/>
            <person name="Stanley A.M."/>
            <person name="Lindo L."/>
            <person name="Kelly A."/>
            <person name="Brown D.W."/>
            <person name="Lee T."/>
            <person name="Vaughan M.M."/>
            <person name="Alexander N.J."/>
            <person name="Busman M."/>
            <person name="Gutierrez S."/>
        </authorList>
    </citation>
    <scope>NUCLEOTIDE SEQUENCE [LARGE SCALE GENOMIC DNA]</scope>
    <source>
        <strain evidence="2 3">NRRL 20695</strain>
    </source>
</reference>
<feature type="compositionally biased region" description="Polar residues" evidence="1">
    <location>
        <begin position="1"/>
        <end position="64"/>
    </location>
</feature>
<dbReference type="EMBL" id="PXOG01000038">
    <property type="protein sequence ID" value="RGP79996.1"/>
    <property type="molecule type" value="Genomic_DNA"/>
</dbReference>
<name>A0A395T6A8_9HYPO</name>
<dbReference type="Proteomes" id="UP000266234">
    <property type="component" value="Unassembled WGS sequence"/>
</dbReference>
<evidence type="ECO:0000313" key="3">
    <source>
        <dbReference type="Proteomes" id="UP000266234"/>
    </source>
</evidence>
<feature type="region of interest" description="Disordered" evidence="1">
    <location>
        <begin position="1"/>
        <end position="112"/>
    </location>
</feature>
<gene>
    <name evidence="2" type="ORF">FLONG3_1940</name>
</gene>
<sequence>MQEAPSYQSTVEDCEESASQSPSEVGTHRLTPTSLSSKTEYTPSKVQRTVTQLTSSDDTATSKPAGNRNKSSKEARNSRNKGAHRPASMSFSGPDPNSVAHEAFQSSPESAYFKSPLNGRQALAPGYAPSAVAVANYPQSPVSPLAYPTWGPAHTSAGYPPSQEPFAPRQPGLPHIDHRYPPRPAFSNQKATALEPAYHNQPLLHDTPYPETQEDMTEQNEDLPIEALDGYAAIAARISGPFFIIKTNSQRMKKILYDWTPLLHDIVSTWLFRDEKSELPISMSTGADID</sequence>
<evidence type="ECO:0000256" key="1">
    <source>
        <dbReference type="SAM" id="MobiDB-lite"/>
    </source>
</evidence>
<organism evidence="2 3">
    <name type="scientific">Fusarium longipes</name>
    <dbReference type="NCBI Taxonomy" id="694270"/>
    <lineage>
        <taxon>Eukaryota</taxon>
        <taxon>Fungi</taxon>
        <taxon>Dikarya</taxon>
        <taxon>Ascomycota</taxon>
        <taxon>Pezizomycotina</taxon>
        <taxon>Sordariomycetes</taxon>
        <taxon>Hypocreomycetidae</taxon>
        <taxon>Hypocreales</taxon>
        <taxon>Nectriaceae</taxon>
        <taxon>Fusarium</taxon>
    </lineage>
</organism>
<dbReference type="AlphaFoldDB" id="A0A395T6A8"/>
<proteinExistence type="predicted"/>
<dbReference type="STRING" id="694270.A0A395T6A8"/>
<protein>
    <submittedName>
        <fullName evidence="2">Uncharacterized protein</fullName>
    </submittedName>
</protein>
<keyword evidence="3" id="KW-1185">Reference proteome</keyword>
<comment type="caution">
    <text evidence="2">The sequence shown here is derived from an EMBL/GenBank/DDBJ whole genome shotgun (WGS) entry which is preliminary data.</text>
</comment>
<accession>A0A395T6A8</accession>
<dbReference type="OrthoDB" id="5416037at2759"/>